<keyword evidence="3" id="KW-0560">Oxidoreductase</keyword>
<dbReference type="Pfam" id="PF03450">
    <property type="entry name" value="CO_deh_flav_C"/>
    <property type="match status" value="1"/>
</dbReference>
<gene>
    <name evidence="5" type="ORF">H9746_07725</name>
</gene>
<dbReference type="SUPFAM" id="SSF56176">
    <property type="entry name" value="FAD-binding/transporter-associated domain-like"/>
    <property type="match status" value="1"/>
</dbReference>
<evidence type="ECO:0000259" key="4">
    <source>
        <dbReference type="PROSITE" id="PS51387"/>
    </source>
</evidence>
<dbReference type="InterPro" id="IPR051312">
    <property type="entry name" value="Diverse_Substr_Oxidored"/>
</dbReference>
<evidence type="ECO:0000256" key="1">
    <source>
        <dbReference type="ARBA" id="ARBA00022630"/>
    </source>
</evidence>
<dbReference type="SUPFAM" id="SSF55447">
    <property type="entry name" value="CO dehydrogenase flavoprotein C-terminal domain-like"/>
    <property type="match status" value="1"/>
</dbReference>
<proteinExistence type="predicted"/>
<dbReference type="Gene3D" id="3.30.390.50">
    <property type="entry name" value="CO dehydrogenase flavoprotein, C-terminal domain"/>
    <property type="match status" value="1"/>
</dbReference>
<dbReference type="GO" id="GO:0016491">
    <property type="term" value="F:oxidoreductase activity"/>
    <property type="evidence" value="ECO:0007669"/>
    <property type="project" value="UniProtKB-KW"/>
</dbReference>
<protein>
    <submittedName>
        <fullName evidence="5">FAD binding domain-containing protein</fullName>
    </submittedName>
</protein>
<dbReference type="EMBL" id="DXIE01000045">
    <property type="protein sequence ID" value="HIV62709.1"/>
    <property type="molecule type" value="Genomic_DNA"/>
</dbReference>
<organism evidence="5 6">
    <name type="scientific">Candidatus Butyricicoccus avistercoris</name>
    <dbReference type="NCBI Taxonomy" id="2838518"/>
    <lineage>
        <taxon>Bacteria</taxon>
        <taxon>Bacillati</taxon>
        <taxon>Bacillota</taxon>
        <taxon>Clostridia</taxon>
        <taxon>Eubacteriales</taxon>
        <taxon>Butyricicoccaceae</taxon>
        <taxon>Butyricicoccus</taxon>
    </lineage>
</organism>
<dbReference type="PANTHER" id="PTHR42659">
    <property type="entry name" value="XANTHINE DEHYDROGENASE SUBUNIT C-RELATED"/>
    <property type="match status" value="1"/>
</dbReference>
<comment type="caution">
    <text evidence="5">The sequence shown here is derived from an EMBL/GenBank/DDBJ whole genome shotgun (WGS) entry which is preliminary data.</text>
</comment>
<dbReference type="InterPro" id="IPR005107">
    <property type="entry name" value="CO_DH_flav_C"/>
</dbReference>
<evidence type="ECO:0000313" key="6">
    <source>
        <dbReference type="Proteomes" id="UP000886808"/>
    </source>
</evidence>
<dbReference type="InterPro" id="IPR036683">
    <property type="entry name" value="CO_DH_flav_C_dom_sf"/>
</dbReference>
<dbReference type="Pfam" id="PF00941">
    <property type="entry name" value="FAD_binding_5"/>
    <property type="match status" value="1"/>
</dbReference>
<dbReference type="InterPro" id="IPR002346">
    <property type="entry name" value="Mopterin_DH_FAD-bd"/>
</dbReference>
<dbReference type="SMART" id="SM01092">
    <property type="entry name" value="CO_deh_flav_C"/>
    <property type="match status" value="1"/>
</dbReference>
<dbReference type="Proteomes" id="UP000886808">
    <property type="component" value="Unassembled WGS sequence"/>
</dbReference>
<dbReference type="Gene3D" id="3.30.465.10">
    <property type="match status" value="1"/>
</dbReference>
<sequence>MFTIDTYVKAETLEQAYSLNQKKSSTILGGCGWLKMGNRSIKTAIDLSGLGLDKIEETDTEFKLGCMVTLREIETNEAINSYFGDAIKESLRHIVGVQFRNCATIGGSIWGRFGFSDPLTLMLALGAEVQLYHAGKVKLSDFVNMPHDRDILTHVILPKNNQKTHYITHRATETDFPVIACCVSKLPEDFRDNGFRIAIGARPQRASLILDNDGILNDGITEESANKFADYVADTLNFSSNMRGSADFRRHLTRVLVRRALLALKQEV</sequence>
<evidence type="ECO:0000256" key="2">
    <source>
        <dbReference type="ARBA" id="ARBA00022827"/>
    </source>
</evidence>
<evidence type="ECO:0000256" key="3">
    <source>
        <dbReference type="ARBA" id="ARBA00023002"/>
    </source>
</evidence>
<reference evidence="5" key="2">
    <citation type="submission" date="2021-04" db="EMBL/GenBank/DDBJ databases">
        <authorList>
            <person name="Gilroy R."/>
        </authorList>
    </citation>
    <scope>NUCLEOTIDE SEQUENCE</scope>
    <source>
        <strain evidence="5">CHK193-4272</strain>
    </source>
</reference>
<dbReference type="PANTHER" id="PTHR42659:SF2">
    <property type="entry name" value="XANTHINE DEHYDROGENASE SUBUNIT C-RELATED"/>
    <property type="match status" value="1"/>
</dbReference>
<dbReference type="InterPro" id="IPR036318">
    <property type="entry name" value="FAD-bd_PCMH-like_sf"/>
</dbReference>
<name>A0A9D1PJK6_9FIRM</name>
<dbReference type="PROSITE" id="PS51387">
    <property type="entry name" value="FAD_PCMH"/>
    <property type="match status" value="1"/>
</dbReference>
<reference evidence="5" key="1">
    <citation type="journal article" date="2021" name="PeerJ">
        <title>Extensive microbial diversity within the chicken gut microbiome revealed by metagenomics and culture.</title>
        <authorList>
            <person name="Gilroy R."/>
            <person name="Ravi A."/>
            <person name="Getino M."/>
            <person name="Pursley I."/>
            <person name="Horton D.L."/>
            <person name="Alikhan N.F."/>
            <person name="Baker D."/>
            <person name="Gharbi K."/>
            <person name="Hall N."/>
            <person name="Watson M."/>
            <person name="Adriaenssens E.M."/>
            <person name="Foster-Nyarko E."/>
            <person name="Jarju S."/>
            <person name="Secka A."/>
            <person name="Antonio M."/>
            <person name="Oren A."/>
            <person name="Chaudhuri R.R."/>
            <person name="La Ragione R."/>
            <person name="Hildebrand F."/>
            <person name="Pallen M.J."/>
        </authorList>
    </citation>
    <scope>NUCLEOTIDE SEQUENCE</scope>
    <source>
        <strain evidence="5">CHK193-4272</strain>
    </source>
</reference>
<evidence type="ECO:0000313" key="5">
    <source>
        <dbReference type="EMBL" id="HIV62709.1"/>
    </source>
</evidence>
<keyword evidence="1" id="KW-0285">Flavoprotein</keyword>
<dbReference type="InterPro" id="IPR016166">
    <property type="entry name" value="FAD-bd_PCMH"/>
</dbReference>
<keyword evidence="2" id="KW-0274">FAD</keyword>
<feature type="domain" description="FAD-binding PCMH-type" evidence="4">
    <location>
        <begin position="1"/>
        <end position="162"/>
    </location>
</feature>
<accession>A0A9D1PJK6</accession>
<dbReference type="GO" id="GO:0071949">
    <property type="term" value="F:FAD binding"/>
    <property type="evidence" value="ECO:0007669"/>
    <property type="project" value="InterPro"/>
</dbReference>
<dbReference type="InterPro" id="IPR016169">
    <property type="entry name" value="FAD-bd_PCMH_sub2"/>
</dbReference>
<dbReference type="AlphaFoldDB" id="A0A9D1PJK6"/>